<evidence type="ECO:0000313" key="1">
    <source>
        <dbReference type="EMBL" id="AMM44174.1"/>
    </source>
</evidence>
<organism evidence="1 2">
    <name type="scientific">Arthrobacter phage KellEzio</name>
    <dbReference type="NCBI Taxonomy" id="1796995"/>
    <lineage>
        <taxon>Viruses</taxon>
        <taxon>Duplodnaviria</taxon>
        <taxon>Heunggongvirae</taxon>
        <taxon>Uroviricota</taxon>
        <taxon>Caudoviricetes</taxon>
        <taxon>Kelleziovirus</taxon>
        <taxon>Kelleziovirus kellezzio</taxon>
    </lineage>
</organism>
<dbReference type="EMBL" id="KU647626">
    <property type="protein sequence ID" value="AMM44174.1"/>
    <property type="molecule type" value="Genomic_DNA"/>
</dbReference>
<dbReference type="RefSeq" id="YP_009301261.1">
    <property type="nucleotide sequence ID" value="NC_031231.1"/>
</dbReference>
<keyword evidence="2" id="KW-1185">Reference proteome</keyword>
<dbReference type="InterPro" id="IPR027417">
    <property type="entry name" value="P-loop_NTPase"/>
</dbReference>
<gene>
    <name evidence="1" type="primary">4</name>
    <name evidence="1" type="ORF">KELLEZIO_4</name>
</gene>
<protein>
    <submittedName>
        <fullName evidence="1">Terminase large subunit, ATPase domain</fullName>
    </submittedName>
</protein>
<dbReference type="Gene3D" id="3.40.50.300">
    <property type="entry name" value="P-loop containing nucleotide triphosphate hydrolases"/>
    <property type="match status" value="1"/>
</dbReference>
<dbReference type="KEGG" id="vg:29124716"/>
<dbReference type="GeneID" id="29124716"/>
<dbReference type="Proteomes" id="UP000201386">
    <property type="component" value="Segment"/>
</dbReference>
<accession>A0A140G689</accession>
<reference evidence="1 2" key="1">
    <citation type="submission" date="2016-02" db="EMBL/GenBank/DDBJ databases">
        <authorList>
            <person name="Lynch K.C."/>
            <person name="Doan M."/>
            <person name="Paisley J.T."/>
            <person name="Allen K.G."/>
            <person name="Gaffney B.L."/>
            <person name="Rinehart C.A."/>
            <person name="King R.A."/>
            <person name="Staples A."/>
            <person name="Bowman C.A."/>
            <person name="Russell D.A."/>
            <person name="Pope W.H."/>
            <person name="Jacobs-Sera D."/>
            <person name="Hendrix R.W."/>
            <person name="Hatfull G.F."/>
        </authorList>
    </citation>
    <scope>NUCLEOTIDE SEQUENCE [LARGE SCALE GENOMIC DNA]</scope>
</reference>
<evidence type="ECO:0000313" key="2">
    <source>
        <dbReference type="Proteomes" id="UP000201386"/>
    </source>
</evidence>
<name>A0A140G689_9CAUD</name>
<sequence length="260" mass="29347">MTTTLADLSPEQLQRVLDLPVDDLEELICRSHLGEWTQRKARLDMSPLHWEWCELRMHAKRLAVIAPREHAKSETFTVNGTVWESTYTPGLWTYIFAQTGDQAKKMLAKIVQVTKATAPWLLEGPNVRLNSTHVTFSNYAMVDTAGSGKATRGVHPDVIIGDDVLEEGSCSTAMQRKRVERWWFGAVGGMAHPGTKRLVGEGDNAMELWMPPSKVFLVGTPFHQQDLLMNMKKNPVYRFRRYAAEFHPTDLQDGLAVEIG</sequence>
<proteinExistence type="predicted"/>